<accession>A0A6J4U252</accession>
<dbReference type="Gene3D" id="3.40.50.10860">
    <property type="entry name" value="Leucine Dehydrogenase, chain A, domain 1"/>
    <property type="match status" value="1"/>
</dbReference>
<feature type="binding site" evidence="8">
    <location>
        <position position="254"/>
    </location>
    <ligand>
        <name>shikimate</name>
        <dbReference type="ChEBI" id="CHEBI:36208"/>
    </ligand>
</feature>
<dbReference type="Gene3D" id="3.40.50.720">
    <property type="entry name" value="NAD(P)-binding Rossmann-like Domain"/>
    <property type="match status" value="1"/>
</dbReference>
<feature type="binding site" evidence="8">
    <location>
        <position position="68"/>
    </location>
    <ligand>
        <name>shikimate</name>
        <dbReference type="ChEBI" id="CHEBI:36208"/>
    </ligand>
</feature>
<feature type="binding site" evidence="8">
    <location>
        <position position="226"/>
    </location>
    <ligand>
        <name>NADP(+)</name>
        <dbReference type="ChEBI" id="CHEBI:58349"/>
    </ligand>
</feature>
<evidence type="ECO:0000256" key="7">
    <source>
        <dbReference type="ARBA" id="ARBA00049442"/>
    </source>
</evidence>
<feature type="domain" description="Quinate/shikimate 5-dehydrogenase/glutamyl-tRNA reductase" evidence="9">
    <location>
        <begin position="126"/>
        <end position="200"/>
    </location>
</feature>
<feature type="domain" description="SDH C-terminal" evidence="11">
    <location>
        <begin position="247"/>
        <end position="276"/>
    </location>
</feature>
<dbReference type="PANTHER" id="PTHR21089:SF1">
    <property type="entry name" value="BIFUNCTIONAL 3-DEHYDROQUINATE DEHYDRATASE_SHIKIMATE DEHYDROGENASE, CHLOROPLASTIC"/>
    <property type="match status" value="1"/>
</dbReference>
<feature type="binding site" evidence="8">
    <location>
        <position position="93"/>
    </location>
    <ligand>
        <name>shikimate</name>
        <dbReference type="ChEBI" id="CHEBI:36208"/>
    </ligand>
</feature>
<dbReference type="InterPro" id="IPR046346">
    <property type="entry name" value="Aminoacid_DH-like_N_sf"/>
</dbReference>
<feature type="binding site" evidence="8">
    <location>
        <position position="228"/>
    </location>
    <ligand>
        <name>shikimate</name>
        <dbReference type="ChEBI" id="CHEBI:36208"/>
    </ligand>
</feature>
<comment type="function">
    <text evidence="8">Involved in the biosynthesis of the chorismate, which leads to the biosynthesis of aromatic amino acids. Catalyzes the reversible NADPH linked reduction of 3-dehydroshikimate (DHSA) to yield shikimate (SA).</text>
</comment>
<evidence type="ECO:0000256" key="8">
    <source>
        <dbReference type="HAMAP-Rule" id="MF_00222"/>
    </source>
</evidence>
<keyword evidence="4 8" id="KW-0521">NADP</keyword>
<name>A0A6J4U252_9BACT</name>
<sequence length="284" mass="29530">MGAGSTDPLRLGLIGDPVAHSISPAMQGAGLAALGITATYELWPTPTCQLPARIAGLRAPDVLGANVTVPHKGAVMDLLDEVSPLARRAGAVNTIVHRDGVLSGDNTDVHGFATGLGAVCRNPGSRAALILGAGGAARAVILALEAMGVARITIANRTPERAARLAEDLRPTSLRATGADAATLAREIRSASLLVNATSAGWHPGETPVAPELLRLLPRNAIVVDLTYRDTEFLRNARLLGLRTLDGLPMLVHQGARALALWTGRPAPLAAMLAAAERAREERR</sequence>
<feature type="domain" description="Shikimate dehydrogenase substrate binding N-terminal" evidence="10">
    <location>
        <begin position="13"/>
        <end position="95"/>
    </location>
</feature>
<evidence type="ECO:0000256" key="6">
    <source>
        <dbReference type="ARBA" id="ARBA00023141"/>
    </source>
</evidence>
<dbReference type="CDD" id="cd01065">
    <property type="entry name" value="NAD_bind_Shikimate_DH"/>
    <property type="match status" value="1"/>
</dbReference>
<dbReference type="GO" id="GO:0008652">
    <property type="term" value="P:amino acid biosynthetic process"/>
    <property type="evidence" value="ECO:0007669"/>
    <property type="project" value="UniProtKB-KW"/>
</dbReference>
<feature type="active site" description="Proton acceptor" evidence="8">
    <location>
        <position position="72"/>
    </location>
</feature>
<dbReference type="EC" id="1.1.1.25" evidence="2 8"/>
<dbReference type="SUPFAM" id="SSF53223">
    <property type="entry name" value="Aminoacid dehydrogenase-like, N-terminal domain"/>
    <property type="match status" value="1"/>
</dbReference>
<dbReference type="HAMAP" id="MF_00222">
    <property type="entry name" value="Shikimate_DH_AroE"/>
    <property type="match status" value="1"/>
</dbReference>
<feature type="binding site" evidence="8">
    <location>
        <position position="247"/>
    </location>
    <ligand>
        <name>NADP(+)</name>
        <dbReference type="ChEBI" id="CHEBI:58349"/>
    </ligand>
</feature>
<gene>
    <name evidence="8" type="primary">aroE</name>
    <name evidence="12" type="ORF">AVDCRST_MAG73-1700</name>
</gene>
<evidence type="ECO:0000259" key="9">
    <source>
        <dbReference type="Pfam" id="PF01488"/>
    </source>
</evidence>
<keyword evidence="3 8" id="KW-0028">Amino-acid biosynthesis</keyword>
<dbReference type="GO" id="GO:0004764">
    <property type="term" value="F:shikimate 3-dehydrogenase (NADP+) activity"/>
    <property type="evidence" value="ECO:0007669"/>
    <property type="project" value="UniProtKB-UniRule"/>
</dbReference>
<keyword evidence="6 8" id="KW-0057">Aromatic amino acid biosynthesis</keyword>
<reference evidence="12" key="1">
    <citation type="submission" date="2020-02" db="EMBL/GenBank/DDBJ databases">
        <authorList>
            <person name="Meier V. D."/>
        </authorList>
    </citation>
    <scope>NUCLEOTIDE SEQUENCE</scope>
    <source>
        <strain evidence="12">AVDCRST_MAG73</strain>
    </source>
</reference>
<dbReference type="InterPro" id="IPR006151">
    <property type="entry name" value="Shikm_DH/Glu-tRNA_Rdtase"/>
</dbReference>
<dbReference type="Pfam" id="PF18317">
    <property type="entry name" value="SDH_C"/>
    <property type="match status" value="1"/>
</dbReference>
<keyword evidence="5 8" id="KW-0560">Oxidoreductase</keyword>
<evidence type="ECO:0000313" key="12">
    <source>
        <dbReference type="EMBL" id="CAA9538835.1"/>
    </source>
</evidence>
<evidence type="ECO:0000256" key="4">
    <source>
        <dbReference type="ARBA" id="ARBA00022857"/>
    </source>
</evidence>
<dbReference type="InterPro" id="IPR036291">
    <property type="entry name" value="NAD(P)-bd_dom_sf"/>
</dbReference>
<evidence type="ECO:0000256" key="5">
    <source>
        <dbReference type="ARBA" id="ARBA00023002"/>
    </source>
</evidence>
<dbReference type="InterPro" id="IPR022893">
    <property type="entry name" value="Shikimate_DH_fam"/>
</dbReference>
<dbReference type="GO" id="GO:0009423">
    <property type="term" value="P:chorismate biosynthetic process"/>
    <property type="evidence" value="ECO:0007669"/>
    <property type="project" value="UniProtKB-UniRule"/>
</dbReference>
<feature type="binding site" evidence="8">
    <location>
        <begin position="21"/>
        <end position="23"/>
    </location>
    <ligand>
        <name>shikimate</name>
        <dbReference type="ChEBI" id="CHEBI:36208"/>
    </ligand>
</feature>
<evidence type="ECO:0000259" key="11">
    <source>
        <dbReference type="Pfam" id="PF18317"/>
    </source>
</evidence>
<dbReference type="GO" id="GO:0009073">
    <property type="term" value="P:aromatic amino acid family biosynthetic process"/>
    <property type="evidence" value="ECO:0007669"/>
    <property type="project" value="UniProtKB-KW"/>
</dbReference>
<feature type="binding site" evidence="8">
    <location>
        <begin position="132"/>
        <end position="136"/>
    </location>
    <ligand>
        <name>NADP(+)</name>
        <dbReference type="ChEBI" id="CHEBI:58349"/>
    </ligand>
</feature>
<dbReference type="GO" id="GO:0005829">
    <property type="term" value="C:cytosol"/>
    <property type="evidence" value="ECO:0007669"/>
    <property type="project" value="TreeGrafter"/>
</dbReference>
<feature type="binding site" evidence="8">
    <location>
        <begin position="156"/>
        <end position="161"/>
    </location>
    <ligand>
        <name>NADP(+)</name>
        <dbReference type="ChEBI" id="CHEBI:58349"/>
    </ligand>
</feature>
<dbReference type="UniPathway" id="UPA00053">
    <property type="reaction ID" value="UER00087"/>
</dbReference>
<comment type="pathway">
    <text evidence="1 8">Metabolic intermediate biosynthesis; chorismate biosynthesis; chorismate from D-erythrose 4-phosphate and phosphoenolpyruvate: step 4/7.</text>
</comment>
<dbReference type="GO" id="GO:0019632">
    <property type="term" value="P:shikimate metabolic process"/>
    <property type="evidence" value="ECO:0007669"/>
    <property type="project" value="InterPro"/>
</dbReference>
<comment type="similarity">
    <text evidence="8">Belongs to the shikimate dehydrogenase family.</text>
</comment>
<dbReference type="SUPFAM" id="SSF51735">
    <property type="entry name" value="NAD(P)-binding Rossmann-fold domains"/>
    <property type="match status" value="1"/>
</dbReference>
<evidence type="ECO:0000256" key="3">
    <source>
        <dbReference type="ARBA" id="ARBA00022605"/>
    </source>
</evidence>
<comment type="subunit">
    <text evidence="8">Homodimer.</text>
</comment>
<evidence type="ECO:0000256" key="2">
    <source>
        <dbReference type="ARBA" id="ARBA00012962"/>
    </source>
</evidence>
<dbReference type="GO" id="GO:0050661">
    <property type="term" value="F:NADP binding"/>
    <property type="evidence" value="ECO:0007669"/>
    <property type="project" value="InterPro"/>
</dbReference>
<evidence type="ECO:0000259" key="10">
    <source>
        <dbReference type="Pfam" id="PF08501"/>
    </source>
</evidence>
<dbReference type="AlphaFoldDB" id="A0A6J4U252"/>
<dbReference type="InterPro" id="IPR011342">
    <property type="entry name" value="Shikimate_DH"/>
</dbReference>
<evidence type="ECO:0000256" key="1">
    <source>
        <dbReference type="ARBA" id="ARBA00004871"/>
    </source>
</evidence>
<dbReference type="Pfam" id="PF01488">
    <property type="entry name" value="Shikimate_DH"/>
    <property type="match status" value="1"/>
</dbReference>
<proteinExistence type="inferred from homology"/>
<comment type="catalytic activity">
    <reaction evidence="7 8">
        <text>shikimate + NADP(+) = 3-dehydroshikimate + NADPH + H(+)</text>
        <dbReference type="Rhea" id="RHEA:17737"/>
        <dbReference type="ChEBI" id="CHEBI:15378"/>
        <dbReference type="ChEBI" id="CHEBI:16630"/>
        <dbReference type="ChEBI" id="CHEBI:36208"/>
        <dbReference type="ChEBI" id="CHEBI:57783"/>
        <dbReference type="ChEBI" id="CHEBI:58349"/>
        <dbReference type="EC" id="1.1.1.25"/>
    </reaction>
</comment>
<dbReference type="PANTHER" id="PTHR21089">
    <property type="entry name" value="SHIKIMATE DEHYDROGENASE"/>
    <property type="match status" value="1"/>
</dbReference>
<dbReference type="InterPro" id="IPR013708">
    <property type="entry name" value="Shikimate_DH-bd_N"/>
</dbReference>
<dbReference type="EMBL" id="CADCWE010000103">
    <property type="protein sequence ID" value="CAA9538835.1"/>
    <property type="molecule type" value="Genomic_DNA"/>
</dbReference>
<feature type="binding site" evidence="8">
    <location>
        <position position="108"/>
    </location>
    <ligand>
        <name>shikimate</name>
        <dbReference type="ChEBI" id="CHEBI:36208"/>
    </ligand>
</feature>
<dbReference type="NCBIfam" id="TIGR00507">
    <property type="entry name" value="aroE"/>
    <property type="match status" value="1"/>
</dbReference>
<protein>
    <recommendedName>
        <fullName evidence="2 8">Shikimate dehydrogenase (NADP(+))</fullName>
        <shortName evidence="8">SDH</shortName>
        <ecNumber evidence="2 8">1.1.1.25</ecNumber>
    </recommendedName>
</protein>
<dbReference type="Pfam" id="PF08501">
    <property type="entry name" value="Shikimate_dh_N"/>
    <property type="match status" value="1"/>
</dbReference>
<dbReference type="InterPro" id="IPR041121">
    <property type="entry name" value="SDH_C"/>
</dbReference>
<comment type="caution">
    <text evidence="8">Lacks conserved residue(s) required for the propagation of feature annotation.</text>
</comment>
<organism evidence="12">
    <name type="scientific">uncultured Thermomicrobiales bacterium</name>
    <dbReference type="NCBI Taxonomy" id="1645740"/>
    <lineage>
        <taxon>Bacteria</taxon>
        <taxon>Pseudomonadati</taxon>
        <taxon>Thermomicrobiota</taxon>
        <taxon>Thermomicrobia</taxon>
        <taxon>Thermomicrobiales</taxon>
        <taxon>environmental samples</taxon>
    </lineage>
</organism>